<reference evidence="2 3" key="1">
    <citation type="submission" date="2017-09" db="EMBL/GenBank/DDBJ databases">
        <title>Pseudomonas abyssi sp. nov. isolated from Abyssopelagic Water.</title>
        <authorList>
            <person name="Wei Y."/>
        </authorList>
    </citation>
    <scope>NUCLEOTIDE SEQUENCE [LARGE SCALE GENOMIC DNA]</scope>
    <source>
        <strain evidence="2 3">MT5</strain>
    </source>
</reference>
<dbReference type="Gene3D" id="3.40.50.10400">
    <property type="entry name" value="Hypothetical protein PA1492"/>
    <property type="match status" value="1"/>
</dbReference>
<organism evidence="2 3">
    <name type="scientific">Pseudomonas abyssi</name>
    <dbReference type="NCBI Taxonomy" id="170540"/>
    <lineage>
        <taxon>Bacteria</taxon>
        <taxon>Pseudomonadati</taxon>
        <taxon>Pseudomonadota</taxon>
        <taxon>Gammaproteobacteria</taxon>
        <taxon>Pseudomonadales</taxon>
        <taxon>Pseudomonadaceae</taxon>
        <taxon>Pseudomonas</taxon>
    </lineage>
</organism>
<protein>
    <recommendedName>
        <fullName evidence="1">DUF7768 domain-containing protein</fullName>
    </recommendedName>
</protein>
<keyword evidence="3" id="KW-1185">Reference proteome</keyword>
<comment type="caution">
    <text evidence="2">The sequence shown here is derived from an EMBL/GenBank/DDBJ whole genome shotgun (WGS) entry which is preliminary data.</text>
</comment>
<evidence type="ECO:0000313" key="3">
    <source>
        <dbReference type="Proteomes" id="UP000242313"/>
    </source>
</evidence>
<dbReference type="AlphaFoldDB" id="A0A2A3MMC5"/>
<dbReference type="EMBL" id="NTMR01000002">
    <property type="protein sequence ID" value="PBK05933.1"/>
    <property type="molecule type" value="Genomic_DNA"/>
</dbReference>
<dbReference type="Proteomes" id="UP000242313">
    <property type="component" value="Unassembled WGS sequence"/>
</dbReference>
<sequence>MSHQKMPVAYVAGPYRGRTRAAVELNIQSARQVGLQVARKGWSPLVPHANTGHLDLADPQLGDQFWLGATMELMRRCDAVVLAPGWEHSDGTAAEIHEARRLGLPVFETVHALPCADTWRQQEEIQLQPAE</sequence>
<evidence type="ECO:0000313" key="2">
    <source>
        <dbReference type="EMBL" id="PBK05933.1"/>
    </source>
</evidence>
<dbReference type="Pfam" id="PF24963">
    <property type="entry name" value="DUF7768"/>
    <property type="match status" value="1"/>
</dbReference>
<dbReference type="InterPro" id="IPR056670">
    <property type="entry name" value="DUF7768"/>
</dbReference>
<name>A0A2A3MMC5_9PSED</name>
<dbReference type="RefSeq" id="WP_096003007.1">
    <property type="nucleotide sequence ID" value="NZ_NTMR01000002.1"/>
</dbReference>
<accession>A0A2A3MMC5</accession>
<feature type="domain" description="DUF7768" evidence="1">
    <location>
        <begin position="8"/>
        <end position="106"/>
    </location>
</feature>
<evidence type="ECO:0000259" key="1">
    <source>
        <dbReference type="Pfam" id="PF24963"/>
    </source>
</evidence>
<dbReference type="SUPFAM" id="SSF52309">
    <property type="entry name" value="N-(deoxy)ribosyltransferase-like"/>
    <property type="match status" value="1"/>
</dbReference>
<gene>
    <name evidence="2" type="ORF">CNQ84_00715</name>
</gene>
<proteinExistence type="predicted"/>